<organism evidence="3 4">
    <name type="scientific">Parafrankia irregularis</name>
    <dbReference type="NCBI Taxonomy" id="795642"/>
    <lineage>
        <taxon>Bacteria</taxon>
        <taxon>Bacillati</taxon>
        <taxon>Actinomycetota</taxon>
        <taxon>Actinomycetes</taxon>
        <taxon>Frankiales</taxon>
        <taxon>Frankiaceae</taxon>
        <taxon>Parafrankia</taxon>
    </lineage>
</organism>
<dbReference type="InterPro" id="IPR032465">
    <property type="entry name" value="ACMSD"/>
</dbReference>
<dbReference type="RefSeq" id="WP_091277748.1">
    <property type="nucleotide sequence ID" value="NZ_FAOZ01000009.1"/>
</dbReference>
<evidence type="ECO:0000313" key="3">
    <source>
        <dbReference type="EMBL" id="CUU56894.1"/>
    </source>
</evidence>
<evidence type="ECO:0000313" key="4">
    <source>
        <dbReference type="Proteomes" id="UP000198802"/>
    </source>
</evidence>
<dbReference type="EMBL" id="FAOZ01000009">
    <property type="protein sequence ID" value="CUU56894.1"/>
    <property type="molecule type" value="Genomic_DNA"/>
</dbReference>
<dbReference type="PANTHER" id="PTHR21240">
    <property type="entry name" value="2-AMINO-3-CARBOXYLMUCONATE-6-SEMIALDEHYDE DECARBOXYLASE"/>
    <property type="match status" value="1"/>
</dbReference>
<dbReference type="Pfam" id="PF04909">
    <property type="entry name" value="Amidohydro_2"/>
    <property type="match status" value="1"/>
</dbReference>
<feature type="domain" description="Amidohydrolase-related" evidence="2">
    <location>
        <begin position="51"/>
        <end position="401"/>
    </location>
</feature>
<dbReference type="SUPFAM" id="SSF51556">
    <property type="entry name" value="Metallo-dependent hydrolases"/>
    <property type="match status" value="1"/>
</dbReference>
<dbReference type="GO" id="GO:0016831">
    <property type="term" value="F:carboxy-lyase activity"/>
    <property type="evidence" value="ECO:0007669"/>
    <property type="project" value="InterPro"/>
</dbReference>
<evidence type="ECO:0000259" key="2">
    <source>
        <dbReference type="Pfam" id="PF04909"/>
    </source>
</evidence>
<gene>
    <name evidence="3" type="ORF">Ga0074812_109114</name>
</gene>
<dbReference type="GO" id="GO:0019748">
    <property type="term" value="P:secondary metabolic process"/>
    <property type="evidence" value="ECO:0007669"/>
    <property type="project" value="TreeGrafter"/>
</dbReference>
<dbReference type="InterPro" id="IPR032466">
    <property type="entry name" value="Metal_Hydrolase"/>
</dbReference>
<keyword evidence="1" id="KW-0456">Lyase</keyword>
<dbReference type="GO" id="GO:0016787">
    <property type="term" value="F:hydrolase activity"/>
    <property type="evidence" value="ECO:0007669"/>
    <property type="project" value="UniProtKB-KW"/>
</dbReference>
<protein>
    <submittedName>
        <fullName evidence="3">Amidohydrolase</fullName>
    </submittedName>
</protein>
<dbReference type="PANTHER" id="PTHR21240:SF28">
    <property type="entry name" value="ISO-OROTATE DECARBOXYLASE (EUROFUNG)"/>
    <property type="match status" value="1"/>
</dbReference>
<keyword evidence="3" id="KW-0378">Hydrolase</keyword>
<evidence type="ECO:0000256" key="1">
    <source>
        <dbReference type="ARBA" id="ARBA00023239"/>
    </source>
</evidence>
<dbReference type="Proteomes" id="UP000198802">
    <property type="component" value="Unassembled WGS sequence"/>
</dbReference>
<keyword evidence="4" id="KW-1185">Reference proteome</keyword>
<dbReference type="GO" id="GO:0005737">
    <property type="term" value="C:cytoplasm"/>
    <property type="evidence" value="ECO:0007669"/>
    <property type="project" value="TreeGrafter"/>
</dbReference>
<proteinExistence type="predicted"/>
<sequence length="405" mass="45770">MNELGARTPRLFDADNHYWETSDAFTRHRDPRFADRGVQVKEVDGALRYLVDGVRTEWLPGPADVHPRPLPGAFLEYFQGGTSRDVFLAGFTESAADHPDWFERDARLAVMDTQGVDSTWMFPSQGVVIEPLLHTDPEAAIECYRAFNRWVEEQWGFAYRDRIFGVPYITMCDPDETVRELRWCLDHGARVVNIRHGAAVTRDGNRSPADPMFDRFWHLAAEAGIVVATHDGSDETYNRVNELMGEAWGEAHMAGIAPGDTQRLGQSSTFSGLTKHRTVHDFAYVLVAHRLFERFPKLKVAFIENGCAWVPSLLLALDYLAHGGGFATSPRDQFIEHCWVAPFVEEDVHDLAKFLPVERILFGSDWPHGEGFPAPKDFLANVAGFTAAEQQRIMYDNARELTFPS</sequence>
<dbReference type="Gene3D" id="3.20.20.140">
    <property type="entry name" value="Metal-dependent hydrolases"/>
    <property type="match status" value="1"/>
</dbReference>
<dbReference type="AlphaFoldDB" id="A0A0S4QPB2"/>
<dbReference type="InterPro" id="IPR006680">
    <property type="entry name" value="Amidohydro-rel"/>
</dbReference>
<accession>A0A0S4QPB2</accession>
<name>A0A0S4QPB2_9ACTN</name>
<reference evidence="4" key="1">
    <citation type="submission" date="2015-11" db="EMBL/GenBank/DDBJ databases">
        <authorList>
            <person name="Varghese N."/>
        </authorList>
    </citation>
    <scope>NUCLEOTIDE SEQUENCE [LARGE SCALE GENOMIC DNA]</scope>
    <source>
        <strain evidence="4">DSM 45899</strain>
    </source>
</reference>